<comment type="similarity">
    <text evidence="1">Belongs to the SPATA6 family.</text>
</comment>
<dbReference type="InterPro" id="IPR032732">
    <property type="entry name" value="SPATA6_N"/>
</dbReference>
<dbReference type="EMBL" id="NHOQ01001926">
    <property type="protein sequence ID" value="PWA20870.1"/>
    <property type="molecule type" value="Genomic_DNA"/>
</dbReference>
<organism evidence="5 6">
    <name type="scientific">Gambusia affinis</name>
    <name type="common">Western mosquitofish</name>
    <name type="synonym">Heterandria affinis</name>
    <dbReference type="NCBI Taxonomy" id="33528"/>
    <lineage>
        <taxon>Eukaryota</taxon>
        <taxon>Metazoa</taxon>
        <taxon>Chordata</taxon>
        <taxon>Craniata</taxon>
        <taxon>Vertebrata</taxon>
        <taxon>Euteleostomi</taxon>
        <taxon>Actinopterygii</taxon>
        <taxon>Neopterygii</taxon>
        <taxon>Teleostei</taxon>
        <taxon>Neoteleostei</taxon>
        <taxon>Acanthomorphata</taxon>
        <taxon>Ovalentaria</taxon>
        <taxon>Atherinomorphae</taxon>
        <taxon>Cyprinodontiformes</taxon>
        <taxon>Poeciliidae</taxon>
        <taxon>Poeciliinae</taxon>
        <taxon>Gambusia</taxon>
    </lineage>
</organism>
<dbReference type="GO" id="GO:0120212">
    <property type="term" value="C:sperm head-tail coupling apparatus"/>
    <property type="evidence" value="ECO:0007669"/>
    <property type="project" value="InterPro"/>
</dbReference>
<dbReference type="InterPro" id="IPR042769">
    <property type="entry name" value="SPATA6_fam"/>
</dbReference>
<feature type="compositionally biased region" description="Polar residues" evidence="3">
    <location>
        <begin position="320"/>
        <end position="329"/>
    </location>
</feature>
<evidence type="ECO:0000313" key="5">
    <source>
        <dbReference type="EMBL" id="PWA20870.1"/>
    </source>
</evidence>
<reference evidence="5 6" key="1">
    <citation type="journal article" date="2018" name="G3 (Bethesda)">
        <title>A High-Quality Reference Genome for the Invasive Mosquitofish Gambusia affinis Using a Chicago Library.</title>
        <authorList>
            <person name="Hoffberg S.L."/>
            <person name="Troendle N.J."/>
            <person name="Glenn T.C."/>
            <person name="Mahmud O."/>
            <person name="Louha S."/>
            <person name="Chalopin D."/>
            <person name="Bennetzen J.L."/>
            <person name="Mauricio R."/>
        </authorList>
    </citation>
    <scope>NUCLEOTIDE SEQUENCE [LARGE SCALE GENOMIC DNA]</scope>
    <source>
        <strain evidence="5">NE01/NJP1002.9</strain>
        <tissue evidence="5">Muscle</tissue>
    </source>
</reference>
<evidence type="ECO:0000256" key="3">
    <source>
        <dbReference type="SAM" id="MobiDB-lite"/>
    </source>
</evidence>
<dbReference type="AlphaFoldDB" id="A0A315VBV1"/>
<feature type="compositionally biased region" description="Basic and acidic residues" evidence="3">
    <location>
        <begin position="307"/>
        <end position="316"/>
    </location>
</feature>
<keyword evidence="2" id="KW-0597">Phosphoprotein</keyword>
<evidence type="ECO:0000256" key="1">
    <source>
        <dbReference type="ARBA" id="ARBA00006215"/>
    </source>
</evidence>
<feature type="region of interest" description="Disordered" evidence="3">
    <location>
        <begin position="361"/>
        <end position="401"/>
    </location>
</feature>
<comment type="caution">
    <text evidence="5">The sequence shown here is derived from an EMBL/GenBank/DDBJ whole genome shotgun (WGS) entry which is preliminary data.</text>
</comment>
<feature type="domain" description="Spermatogenesis-associated protein 6 N-terminal" evidence="4">
    <location>
        <begin position="81"/>
        <end position="213"/>
    </location>
</feature>
<dbReference type="GO" id="GO:0032027">
    <property type="term" value="F:myosin light chain binding"/>
    <property type="evidence" value="ECO:0007669"/>
    <property type="project" value="InterPro"/>
</dbReference>
<feature type="compositionally biased region" description="Polar residues" evidence="3">
    <location>
        <begin position="378"/>
        <end position="394"/>
    </location>
</feature>
<evidence type="ECO:0000256" key="2">
    <source>
        <dbReference type="ARBA" id="ARBA00022553"/>
    </source>
</evidence>
<dbReference type="Pfam" id="PF14909">
    <property type="entry name" value="SPATA6"/>
    <property type="match status" value="1"/>
</dbReference>
<accession>A0A315VBV1</accession>
<feature type="compositionally biased region" description="Polar residues" evidence="3">
    <location>
        <begin position="283"/>
        <end position="300"/>
    </location>
</feature>
<dbReference type="Proteomes" id="UP000250572">
    <property type="component" value="Unassembled WGS sequence"/>
</dbReference>
<dbReference type="GO" id="GO:0007283">
    <property type="term" value="P:spermatogenesis"/>
    <property type="evidence" value="ECO:0007669"/>
    <property type="project" value="InterPro"/>
</dbReference>
<feature type="compositionally biased region" description="Polar residues" evidence="3">
    <location>
        <begin position="239"/>
        <end position="248"/>
    </location>
</feature>
<dbReference type="PANTHER" id="PTHR16435:SF3">
    <property type="entry name" value="SPERMATOGENESIS-ASSOCIATED PROTEIN 6"/>
    <property type="match status" value="1"/>
</dbReference>
<evidence type="ECO:0000313" key="6">
    <source>
        <dbReference type="Proteomes" id="UP000250572"/>
    </source>
</evidence>
<dbReference type="PANTHER" id="PTHR16435">
    <property type="entry name" value="SPERMATOGENESIS-ASSOCIATED PROTEIN 6 SPATA6"/>
    <property type="match status" value="1"/>
</dbReference>
<protein>
    <recommendedName>
        <fullName evidence="4">Spermatogenesis-associated protein 6 N-terminal domain-containing protein</fullName>
    </recommendedName>
</protein>
<gene>
    <name evidence="5" type="ORF">CCH79_00007169</name>
</gene>
<name>A0A315VBV1_GAMAF</name>
<proteinExistence type="inferred from homology"/>
<keyword evidence="6" id="KW-1185">Reference proteome</keyword>
<evidence type="ECO:0000259" key="4">
    <source>
        <dbReference type="Pfam" id="PF14909"/>
    </source>
</evidence>
<feature type="region of interest" description="Disordered" evidence="3">
    <location>
        <begin position="283"/>
        <end position="329"/>
    </location>
</feature>
<sequence>MVATEKMVNSHKKHNNSLRCTVYLDIERVSVSFMRRHKADLLIEVWERKLASKFTPCFLNNVDGAKQKICFYIYLSHTVLFVTCPGVLLKKKYGIYISVRIMGQYRKTPCLPPVFPLEFNHRMVFVKTFSGIFDPADVADLLEADTTVFELIQLVPPEGDILATAEECSRDFLYPGPSLVSSEGSAKREIMLKRTSLFPGISLKVEFATTSVIEESDWRDSWVPSPTCRVSPLRPCATPSPQRSTGKFSPQRKAYDVGPGCVVAQDGEKKLSVEAVLTNCPLTSTSRRSPFASPSDSRPQTNKKDRKQGASEDAGYRRPTVSSTTRTLSPYTHRRMCELTEESRQRMSHLCMGPHLFRKSTEKQPPFLVPRHSEPTGMGTQNRSMQRRTASFSPDHTDASLHGSYRQRTEQIESASARLQASPETRSRHEPEIKGPGWTELRQTRSVSAWSGLAVSESGRLLNVSSCSLRNRLQAGPSYGEQIHNRIQKILQTHRVAYEHRESWNF</sequence>
<feature type="region of interest" description="Disordered" evidence="3">
    <location>
        <begin position="230"/>
        <end position="255"/>
    </location>
</feature>